<dbReference type="EMBL" id="BIFQ01000002">
    <property type="protein sequence ID" value="GCE08101.1"/>
    <property type="molecule type" value="Genomic_DNA"/>
</dbReference>
<evidence type="ECO:0000259" key="1">
    <source>
        <dbReference type="Pfam" id="PF00149"/>
    </source>
</evidence>
<reference evidence="3" key="1">
    <citation type="submission" date="2018-12" db="EMBL/GenBank/DDBJ databases">
        <title>Tengunoibacter tsumagoiensis gen. nov., sp. nov., Dictyobacter kobayashii sp. nov., D. alpinus sp. nov., and D. joshuensis sp. nov. and description of Dictyobacteraceae fam. nov. within the order Ktedonobacterales isolated from Tengu-no-mugimeshi.</title>
        <authorList>
            <person name="Wang C.M."/>
            <person name="Zheng Y."/>
            <person name="Sakai Y."/>
            <person name="Toyoda A."/>
            <person name="Minakuchi Y."/>
            <person name="Abe K."/>
            <person name="Yokota A."/>
            <person name="Yabe S."/>
        </authorList>
    </citation>
    <scope>NUCLEOTIDE SEQUENCE [LARGE SCALE GENOMIC DNA]</scope>
    <source>
        <strain evidence="3">S-27</strain>
    </source>
</reference>
<evidence type="ECO:0000313" key="3">
    <source>
        <dbReference type="Proteomes" id="UP000287224"/>
    </source>
</evidence>
<comment type="caution">
    <text evidence="2">The sequence shown here is derived from an EMBL/GenBank/DDBJ whole genome shotgun (WGS) entry which is preliminary data.</text>
</comment>
<dbReference type="PANTHER" id="PTHR42850">
    <property type="entry name" value="METALLOPHOSPHOESTERASE"/>
    <property type="match status" value="1"/>
</dbReference>
<dbReference type="CDD" id="cd00144">
    <property type="entry name" value="MPP_PPP_family"/>
    <property type="match status" value="1"/>
</dbReference>
<dbReference type="InterPro" id="IPR050126">
    <property type="entry name" value="Ap4A_hydrolase"/>
</dbReference>
<dbReference type="InterPro" id="IPR006186">
    <property type="entry name" value="Ser/Thr-sp_prot-phosphatase"/>
</dbReference>
<proteinExistence type="predicted"/>
<sequence length="223" mass="25579">MPDIEDQGQAIMYESYAIGDIHGEVTLLKRLLASLPYQPEDKLIFLGDYVDRGEDSIAVIRTLQELQRQHEHCIFLRGNHEDAWLEVWDGTVFQEKPAMPGARKVWESCDGQVPAEIGQWLQQTTRVDYEDAHAYYVHAGVVPGQPFWRTAPFYKMWGAKGFMERDYDWGKPVVVGHYELPAPMLTRHKIGLDTGAWRTGTLTAIRLPDRQIFQVHRDPSPSS</sequence>
<dbReference type="AlphaFoldDB" id="A0A401ZMJ5"/>
<organism evidence="2 3">
    <name type="scientific">Dictyobacter aurantiacus</name>
    <dbReference type="NCBI Taxonomy" id="1936993"/>
    <lineage>
        <taxon>Bacteria</taxon>
        <taxon>Bacillati</taxon>
        <taxon>Chloroflexota</taxon>
        <taxon>Ktedonobacteria</taxon>
        <taxon>Ktedonobacterales</taxon>
        <taxon>Dictyobacteraceae</taxon>
        <taxon>Dictyobacter</taxon>
    </lineage>
</organism>
<dbReference type="GO" id="GO:0005737">
    <property type="term" value="C:cytoplasm"/>
    <property type="evidence" value="ECO:0007669"/>
    <property type="project" value="TreeGrafter"/>
</dbReference>
<protein>
    <submittedName>
        <fullName evidence="2">Serine/threonine protein phosphatase</fullName>
    </submittedName>
</protein>
<dbReference type="RefSeq" id="WP_126600418.1">
    <property type="nucleotide sequence ID" value="NZ_BIFQ01000002.1"/>
</dbReference>
<evidence type="ECO:0000313" key="2">
    <source>
        <dbReference type="EMBL" id="GCE08101.1"/>
    </source>
</evidence>
<dbReference type="PRINTS" id="PR00114">
    <property type="entry name" value="STPHPHTASE"/>
</dbReference>
<dbReference type="Gene3D" id="3.60.21.10">
    <property type="match status" value="1"/>
</dbReference>
<name>A0A401ZMJ5_9CHLR</name>
<dbReference type="OrthoDB" id="384253at2"/>
<keyword evidence="3" id="KW-1185">Reference proteome</keyword>
<feature type="domain" description="Calcineurin-like phosphoesterase" evidence="1">
    <location>
        <begin position="17"/>
        <end position="140"/>
    </location>
</feature>
<dbReference type="Pfam" id="PF00149">
    <property type="entry name" value="Metallophos"/>
    <property type="match status" value="1"/>
</dbReference>
<gene>
    <name evidence="2" type="ORF">KDAU_54300</name>
</gene>
<dbReference type="PANTHER" id="PTHR42850:SF4">
    <property type="entry name" value="ZINC-DEPENDENT ENDOPOLYPHOSPHATASE"/>
    <property type="match status" value="1"/>
</dbReference>
<dbReference type="GO" id="GO:0016791">
    <property type="term" value="F:phosphatase activity"/>
    <property type="evidence" value="ECO:0007669"/>
    <property type="project" value="TreeGrafter"/>
</dbReference>
<dbReference type="Proteomes" id="UP000287224">
    <property type="component" value="Unassembled WGS sequence"/>
</dbReference>
<dbReference type="InterPro" id="IPR029052">
    <property type="entry name" value="Metallo-depent_PP-like"/>
</dbReference>
<dbReference type="InterPro" id="IPR004843">
    <property type="entry name" value="Calcineurin-like_PHP"/>
</dbReference>
<dbReference type="SUPFAM" id="SSF56300">
    <property type="entry name" value="Metallo-dependent phosphatases"/>
    <property type="match status" value="1"/>
</dbReference>
<accession>A0A401ZMJ5</accession>